<evidence type="ECO:0000256" key="1">
    <source>
        <dbReference type="SAM" id="MobiDB-lite"/>
    </source>
</evidence>
<feature type="region of interest" description="Disordered" evidence="1">
    <location>
        <begin position="184"/>
        <end position="208"/>
    </location>
</feature>
<keyword evidence="4" id="KW-1185">Reference proteome</keyword>
<organism evidence="3 4">
    <name type="scientific">Legionella beliardensis</name>
    <dbReference type="NCBI Taxonomy" id="91822"/>
    <lineage>
        <taxon>Bacteria</taxon>
        <taxon>Pseudomonadati</taxon>
        <taxon>Pseudomonadota</taxon>
        <taxon>Gammaproteobacteria</taxon>
        <taxon>Legionellales</taxon>
        <taxon>Legionellaceae</taxon>
        <taxon>Legionella</taxon>
    </lineage>
</organism>
<dbReference type="Proteomes" id="UP000254968">
    <property type="component" value="Unassembled WGS sequence"/>
</dbReference>
<dbReference type="PANTHER" id="PTHR36109:SF2">
    <property type="entry name" value="MEMBRANE PROTEIN"/>
    <property type="match status" value="1"/>
</dbReference>
<name>A0A378I237_9GAMM</name>
<dbReference type="RefSeq" id="WP_207385170.1">
    <property type="nucleotide sequence ID" value="NZ_CAAAHO010000001.1"/>
</dbReference>
<gene>
    <name evidence="3" type="ORF">NCTC13315_01239</name>
</gene>
<evidence type="ECO:0000256" key="2">
    <source>
        <dbReference type="SAM" id="Phobius"/>
    </source>
</evidence>
<dbReference type="InterPro" id="IPR052948">
    <property type="entry name" value="Low_temp-induced_all0457"/>
</dbReference>
<keyword evidence="2" id="KW-1133">Transmembrane helix</keyword>
<dbReference type="PANTHER" id="PTHR36109">
    <property type="entry name" value="MEMBRANE PROTEIN-RELATED"/>
    <property type="match status" value="1"/>
</dbReference>
<feature type="region of interest" description="Disordered" evidence="1">
    <location>
        <begin position="1"/>
        <end position="29"/>
    </location>
</feature>
<keyword evidence="2" id="KW-0472">Membrane</keyword>
<reference evidence="3 4" key="1">
    <citation type="submission" date="2018-06" db="EMBL/GenBank/DDBJ databases">
        <authorList>
            <consortium name="Pathogen Informatics"/>
            <person name="Doyle S."/>
        </authorList>
    </citation>
    <scope>NUCLEOTIDE SEQUENCE [LARGE SCALE GENOMIC DNA]</scope>
    <source>
        <strain evidence="3 4">NCTC13315</strain>
    </source>
</reference>
<evidence type="ECO:0000313" key="4">
    <source>
        <dbReference type="Proteomes" id="UP000254968"/>
    </source>
</evidence>
<feature type="compositionally biased region" description="Basic and acidic residues" evidence="1">
    <location>
        <begin position="1"/>
        <end position="22"/>
    </location>
</feature>
<sequence length="208" mass="22254">MDNYMDRNEGMNRDTSRSHHNDSMLTGYFQDKDSAERAYRSYIDRGYDPKDINVIMSEDTRSKYYNSDIARASTGASQSDLDNDSTMNNGADDNRMKEGMGVGGAIGGIVGATLGAIAAIGTNLAIPGLGLVIAGPIAAGLAGAGAGSLSGGLIGALAGWGIPEDKARRYEEGVRSGGIVMGVRRDPSRDYSELENDWRQYDIDDTRR</sequence>
<feature type="transmembrane region" description="Helical" evidence="2">
    <location>
        <begin position="105"/>
        <end position="126"/>
    </location>
</feature>
<protein>
    <submittedName>
        <fullName evidence="3">Uncharacterized protein</fullName>
    </submittedName>
</protein>
<keyword evidence="2" id="KW-0812">Transmembrane</keyword>
<feature type="transmembrane region" description="Helical" evidence="2">
    <location>
        <begin position="132"/>
        <end position="160"/>
    </location>
</feature>
<accession>A0A378I237</accession>
<proteinExistence type="predicted"/>
<evidence type="ECO:0000313" key="3">
    <source>
        <dbReference type="EMBL" id="STX28706.1"/>
    </source>
</evidence>
<dbReference type="EMBL" id="UGNV01000001">
    <property type="protein sequence ID" value="STX28706.1"/>
    <property type="molecule type" value="Genomic_DNA"/>
</dbReference>
<dbReference type="AlphaFoldDB" id="A0A378I237"/>